<comment type="caution">
    <text evidence="1">The sequence shown here is derived from an EMBL/GenBank/DDBJ whole genome shotgun (WGS) entry which is preliminary data.</text>
</comment>
<reference evidence="1" key="1">
    <citation type="submission" date="2021-06" db="EMBL/GenBank/DDBJ databases">
        <authorList>
            <person name="Kallberg Y."/>
            <person name="Tangrot J."/>
            <person name="Rosling A."/>
        </authorList>
    </citation>
    <scope>NUCLEOTIDE SEQUENCE</scope>
    <source>
        <strain evidence="1">UK204</strain>
    </source>
</reference>
<dbReference type="EMBL" id="CAJVPQ010027349">
    <property type="protein sequence ID" value="CAG8770943.1"/>
    <property type="molecule type" value="Genomic_DNA"/>
</dbReference>
<evidence type="ECO:0000313" key="1">
    <source>
        <dbReference type="EMBL" id="CAG8770943.1"/>
    </source>
</evidence>
<name>A0A9N9JA66_9GLOM</name>
<proteinExistence type="predicted"/>
<protein>
    <submittedName>
        <fullName evidence="1">11493_t:CDS:1</fullName>
    </submittedName>
</protein>
<feature type="non-terminal residue" evidence="1">
    <location>
        <position position="114"/>
    </location>
</feature>
<dbReference type="AlphaFoldDB" id="A0A9N9JA66"/>
<organism evidence="1 2">
    <name type="scientific">Funneliformis caledonium</name>
    <dbReference type="NCBI Taxonomy" id="1117310"/>
    <lineage>
        <taxon>Eukaryota</taxon>
        <taxon>Fungi</taxon>
        <taxon>Fungi incertae sedis</taxon>
        <taxon>Mucoromycota</taxon>
        <taxon>Glomeromycotina</taxon>
        <taxon>Glomeromycetes</taxon>
        <taxon>Glomerales</taxon>
        <taxon>Glomeraceae</taxon>
        <taxon>Funneliformis</taxon>
    </lineage>
</organism>
<dbReference type="Proteomes" id="UP000789570">
    <property type="component" value="Unassembled WGS sequence"/>
</dbReference>
<sequence length="114" mass="13272">MNDVDLTVCSICDHKDIVFLASCSTTILRTEVNQYIKGYDSTTFCQLVVFDKYNEFRSAVNILNNLHDNSLSYHDILRSKCSADRIFAFYFIVAEANSFSAYYRFVPEKRNMKH</sequence>
<evidence type="ECO:0000313" key="2">
    <source>
        <dbReference type="Proteomes" id="UP000789570"/>
    </source>
</evidence>
<accession>A0A9N9JA66</accession>
<dbReference type="OrthoDB" id="2409026at2759"/>
<gene>
    <name evidence="1" type="ORF">FCALED_LOCUS17537</name>
</gene>
<keyword evidence="2" id="KW-1185">Reference proteome</keyword>